<dbReference type="AlphaFoldDB" id="A0A101XQJ4"/>
<comment type="caution">
    <text evidence="1">The sequence shown here is derived from an EMBL/GenBank/DDBJ whole genome shotgun (WGS) entry which is preliminary data.</text>
</comment>
<accession>A0A101XQJ4</accession>
<name>A0A101XQJ4_9BACL</name>
<dbReference type="RefSeq" id="WP_153005110.1">
    <property type="nucleotide sequence ID" value="NZ_LPVJ01000039.1"/>
</dbReference>
<organism evidence="1 2">
    <name type="scientific">Ferroacidibacillus organovorans</name>
    <dbReference type="NCBI Taxonomy" id="1765683"/>
    <lineage>
        <taxon>Bacteria</taxon>
        <taxon>Bacillati</taxon>
        <taxon>Bacillota</taxon>
        <taxon>Bacilli</taxon>
        <taxon>Bacillales</taxon>
        <taxon>Alicyclobacillaceae</taxon>
        <taxon>Ferroacidibacillus</taxon>
    </lineage>
</organism>
<keyword evidence="2" id="KW-1185">Reference proteome</keyword>
<protein>
    <recommendedName>
        <fullName evidence="3">GAF domain-containing protein</fullName>
    </recommendedName>
</protein>
<gene>
    <name evidence="1" type="ORF">ATW55_14320</name>
</gene>
<reference evidence="1 2" key="1">
    <citation type="submission" date="2015-12" db="EMBL/GenBank/DDBJ databases">
        <title>Draft genome sequence of Acidibacillus ferrooxidans ITV001, isolated from a chalcopyrite acid mine drainage site in Brazil.</title>
        <authorList>
            <person name="Dall'Agnol H."/>
            <person name="Nancucheo I."/>
            <person name="Johnson B."/>
            <person name="Oliveira R."/>
            <person name="Leite L."/>
            <person name="Pylro V."/>
            <person name="Nunes G.L."/>
            <person name="Tzotzos G."/>
            <person name="Fernandes G.R."/>
            <person name="Dutra J."/>
            <person name="Orellana S.C."/>
            <person name="Oliveira G."/>
        </authorList>
    </citation>
    <scope>NUCLEOTIDE SEQUENCE [LARGE SCALE GENOMIC DNA]</scope>
    <source>
        <strain evidence="2">ITV01</strain>
    </source>
</reference>
<evidence type="ECO:0000313" key="1">
    <source>
        <dbReference type="EMBL" id="KUO95679.1"/>
    </source>
</evidence>
<dbReference type="InterPro" id="IPR029016">
    <property type="entry name" value="GAF-like_dom_sf"/>
</dbReference>
<dbReference type="Gene3D" id="3.30.450.40">
    <property type="match status" value="1"/>
</dbReference>
<evidence type="ECO:0000313" key="2">
    <source>
        <dbReference type="Proteomes" id="UP000053557"/>
    </source>
</evidence>
<sequence length="328" mass="39321">MQREMDELKVMSHLYQRQVIQLNKIDQVHKLMQRMSSEQRDLFQPLLEQVRELFLADLVSFIHIDHRREKATVRAHVGYFKNEYPDVEKMYELIRLKIPNFYTQSYVTWNRLDDFDTLTTRSYSVEHALFLPIRSSQGRGYGALSLYRCYSTCFDQEDIALLVDISIRLGDYLYGEEIQRTERERLEVLEQVNQRILEINQKVHRLNELPGFLKTSVECLLNCDVFLYDDQEIEREEVCQIRTMPYPIQDHRNLDATGYTASLKMAMGKTLIFMLQGQFELFKIEMLKTFWHYVVIYKDGLAMSERLEWMATHDQLTSIWNRHGFFRH</sequence>
<proteinExistence type="predicted"/>
<evidence type="ECO:0008006" key="3">
    <source>
        <dbReference type="Google" id="ProtNLM"/>
    </source>
</evidence>
<dbReference type="SUPFAM" id="SSF55781">
    <property type="entry name" value="GAF domain-like"/>
    <property type="match status" value="1"/>
</dbReference>
<dbReference type="EMBL" id="LPVJ01000039">
    <property type="protein sequence ID" value="KUO95679.1"/>
    <property type="molecule type" value="Genomic_DNA"/>
</dbReference>
<dbReference type="Proteomes" id="UP000053557">
    <property type="component" value="Unassembled WGS sequence"/>
</dbReference>